<keyword evidence="8" id="KW-1185">Reference proteome</keyword>
<comment type="subcellular location">
    <subcellularLocation>
        <location evidence="5">Cytoplasm</location>
    </subcellularLocation>
</comment>
<protein>
    <recommendedName>
        <fullName evidence="2 5">Elongation factor Ts</fullName>
        <shortName evidence="5">EF-Ts</shortName>
    </recommendedName>
</protein>
<gene>
    <name evidence="5 7" type="primary">tsf</name>
    <name evidence="7" type="ORF">GCM10023092_01240</name>
</gene>
<reference evidence="8" key="1">
    <citation type="journal article" date="2019" name="Int. J. Syst. Evol. Microbiol.">
        <title>The Global Catalogue of Microorganisms (GCM) 10K type strain sequencing project: providing services to taxonomists for standard genome sequencing and annotation.</title>
        <authorList>
            <consortium name="The Broad Institute Genomics Platform"/>
            <consortium name="The Broad Institute Genome Sequencing Center for Infectious Disease"/>
            <person name="Wu L."/>
            <person name="Ma J."/>
        </authorList>
    </citation>
    <scope>NUCLEOTIDE SEQUENCE [LARGE SCALE GENOMIC DNA]</scope>
    <source>
        <strain evidence="8">JCM 31921</strain>
    </source>
</reference>
<name>A0ABP8MCX4_9BACT</name>
<dbReference type="Gene3D" id="1.10.8.10">
    <property type="entry name" value="DNA helicase RuvA subunit, C-terminal domain"/>
    <property type="match status" value="1"/>
</dbReference>
<dbReference type="Gene3D" id="3.30.479.20">
    <property type="entry name" value="Elongation factor Ts, dimerisation domain"/>
    <property type="match status" value="2"/>
</dbReference>
<dbReference type="CDD" id="cd14275">
    <property type="entry name" value="UBA_EF-Ts"/>
    <property type="match status" value="1"/>
</dbReference>
<dbReference type="PANTHER" id="PTHR11741">
    <property type="entry name" value="ELONGATION FACTOR TS"/>
    <property type="match status" value="1"/>
</dbReference>
<dbReference type="HAMAP" id="MF_00050">
    <property type="entry name" value="EF_Ts"/>
    <property type="match status" value="1"/>
</dbReference>
<dbReference type="SUPFAM" id="SSF46934">
    <property type="entry name" value="UBA-like"/>
    <property type="match status" value="1"/>
</dbReference>
<evidence type="ECO:0000256" key="3">
    <source>
        <dbReference type="ARBA" id="ARBA00022768"/>
    </source>
</evidence>
<evidence type="ECO:0000256" key="5">
    <source>
        <dbReference type="HAMAP-Rule" id="MF_00050"/>
    </source>
</evidence>
<evidence type="ECO:0000256" key="4">
    <source>
        <dbReference type="ARBA" id="ARBA00022917"/>
    </source>
</evidence>
<comment type="caution">
    <text evidence="7">The sequence shown here is derived from an EMBL/GenBank/DDBJ whole genome shotgun (WGS) entry which is preliminary data.</text>
</comment>
<dbReference type="InterPro" id="IPR001816">
    <property type="entry name" value="Transl_elong_EFTs/EF1B"/>
</dbReference>
<evidence type="ECO:0000256" key="2">
    <source>
        <dbReference type="ARBA" id="ARBA00016956"/>
    </source>
</evidence>
<dbReference type="InterPro" id="IPR036402">
    <property type="entry name" value="EF-Ts_dimer_sf"/>
</dbReference>
<dbReference type="EMBL" id="BAABEZ010000001">
    <property type="protein sequence ID" value="GAA4448530.1"/>
    <property type="molecule type" value="Genomic_DNA"/>
</dbReference>
<evidence type="ECO:0000259" key="6">
    <source>
        <dbReference type="Pfam" id="PF00889"/>
    </source>
</evidence>
<dbReference type="GO" id="GO:0003746">
    <property type="term" value="F:translation elongation factor activity"/>
    <property type="evidence" value="ECO:0007669"/>
    <property type="project" value="UniProtKB-KW"/>
</dbReference>
<evidence type="ECO:0000313" key="7">
    <source>
        <dbReference type="EMBL" id="GAA4448530.1"/>
    </source>
</evidence>
<evidence type="ECO:0000256" key="1">
    <source>
        <dbReference type="ARBA" id="ARBA00005532"/>
    </source>
</evidence>
<feature type="region of interest" description="Involved in Mg(2+) ion dislocation from EF-Tu" evidence="5">
    <location>
        <begin position="83"/>
        <end position="86"/>
    </location>
</feature>
<dbReference type="NCBIfam" id="TIGR00116">
    <property type="entry name" value="tsf"/>
    <property type="match status" value="1"/>
</dbReference>
<dbReference type="RefSeq" id="WP_344821634.1">
    <property type="nucleotide sequence ID" value="NZ_BAABEZ010000001.1"/>
</dbReference>
<dbReference type="Proteomes" id="UP001501410">
    <property type="component" value="Unassembled WGS sequence"/>
</dbReference>
<comment type="similarity">
    <text evidence="1 5">Belongs to the EF-Ts family.</text>
</comment>
<feature type="domain" description="Translation elongation factor EFTs/EF1B dimerisation" evidence="6">
    <location>
        <begin position="74"/>
        <end position="278"/>
    </location>
</feature>
<dbReference type="InterPro" id="IPR009060">
    <property type="entry name" value="UBA-like_sf"/>
</dbReference>
<dbReference type="InterPro" id="IPR014039">
    <property type="entry name" value="Transl_elong_EFTs/EF1B_dimer"/>
</dbReference>
<accession>A0ABP8MCX4</accession>
<organism evidence="7 8">
    <name type="scientific">Rurimicrobium arvi</name>
    <dbReference type="NCBI Taxonomy" id="2049916"/>
    <lineage>
        <taxon>Bacteria</taxon>
        <taxon>Pseudomonadati</taxon>
        <taxon>Bacteroidota</taxon>
        <taxon>Chitinophagia</taxon>
        <taxon>Chitinophagales</taxon>
        <taxon>Chitinophagaceae</taxon>
        <taxon>Rurimicrobium</taxon>
    </lineage>
</organism>
<keyword evidence="5" id="KW-0963">Cytoplasm</keyword>
<dbReference type="PANTHER" id="PTHR11741:SF0">
    <property type="entry name" value="ELONGATION FACTOR TS, MITOCHONDRIAL"/>
    <property type="match status" value="1"/>
</dbReference>
<proteinExistence type="inferred from homology"/>
<sequence>MSVTITASDVNKLRQQTGAGMMDCRKALMESDGDFEKAIDYLRAKGQKVAANRSDRDAKEGVVIAKANPAGTYGIILTLSAETDFVSKNEDFMKFGLELAELALENKAADIDAIKALPMQGATVGEKLLEMVAKIGEKIDITRYEQVNAEAVVPYIHGNYRIGVLVGLNKAANDNVIAAGKDVAMQIAAMNPLGLNESTISEETIAREKAIAVEQIMAEGKPADMAEKIAAGKLNKFFKENTLVHQAFVKDNSKTVAEYVKSVESGLEVVAFSRVAIGG</sequence>
<evidence type="ECO:0000313" key="8">
    <source>
        <dbReference type="Proteomes" id="UP001501410"/>
    </source>
</evidence>
<comment type="function">
    <text evidence="5">Associates with the EF-Tu.GDP complex and induces the exchange of GDP to GTP. It remains bound to the aminoacyl-tRNA.EF-Tu.GTP complex up to the GTP hydrolysis stage on the ribosome.</text>
</comment>
<dbReference type="SUPFAM" id="SSF54713">
    <property type="entry name" value="Elongation factor Ts (EF-Ts), dimerisation domain"/>
    <property type="match status" value="1"/>
</dbReference>
<dbReference type="Gene3D" id="1.10.286.20">
    <property type="match status" value="1"/>
</dbReference>
<keyword evidence="4 5" id="KW-0648">Protein biosynthesis</keyword>
<dbReference type="Pfam" id="PF00889">
    <property type="entry name" value="EF_TS"/>
    <property type="match status" value="1"/>
</dbReference>
<keyword evidence="3 5" id="KW-0251">Elongation factor</keyword>